<feature type="compositionally biased region" description="Polar residues" evidence="1">
    <location>
        <begin position="42"/>
        <end position="58"/>
    </location>
</feature>
<dbReference type="Pfam" id="PF13180">
    <property type="entry name" value="PDZ_2"/>
    <property type="match status" value="1"/>
</dbReference>
<evidence type="ECO:0000256" key="1">
    <source>
        <dbReference type="SAM" id="MobiDB-lite"/>
    </source>
</evidence>
<proteinExistence type="predicted"/>
<dbReference type="SMART" id="SM00228">
    <property type="entry name" value="PDZ"/>
    <property type="match status" value="1"/>
</dbReference>
<dbReference type="HOGENOM" id="CLU_955416_0_0_7"/>
<evidence type="ECO:0000313" key="4">
    <source>
        <dbReference type="Proteomes" id="UP000019140"/>
    </source>
</evidence>
<accession>W4M754</accession>
<gene>
    <name evidence="3" type="ORF">ETSY2_22800</name>
</gene>
<dbReference type="InterPro" id="IPR001478">
    <property type="entry name" value="PDZ"/>
</dbReference>
<dbReference type="SUPFAM" id="SSF50156">
    <property type="entry name" value="PDZ domain-like"/>
    <property type="match status" value="1"/>
</dbReference>
<comment type="caution">
    <text evidence="3">The sequence shown here is derived from an EMBL/GenBank/DDBJ whole genome shotgun (WGS) entry which is preliminary data.</text>
</comment>
<feature type="region of interest" description="Disordered" evidence="1">
    <location>
        <begin position="39"/>
        <end position="59"/>
    </location>
</feature>
<dbReference type="EMBL" id="AZHX01000948">
    <property type="protein sequence ID" value="ETX05462.1"/>
    <property type="molecule type" value="Genomic_DNA"/>
</dbReference>
<sequence>MFRSATLLGSVFCAGLLLGLALATWGRSAPVIEPRVAAPATEVSTTDPQPVASATESSPPAVAEALQANIAHLTRQLEAASAARQQLQDELSLVKETVQTLEQRLDELAESEPDEEPPSPPAARARQSDTETLIAAGFDPDEAEYLVDRWGQQQMDLLYLRDQAIREGWIDTPRYEQATRDLRSGNGSIREELGPEAYDRFLFATGRSNRVVLNSIIDSSPAQTIGLQPGDAILSYDGSRIFSFRDLRTVTTAGEPGQRVVIEIVRDGQRLELEIDRGPIGVTLGSRRDEP</sequence>
<evidence type="ECO:0000313" key="3">
    <source>
        <dbReference type="EMBL" id="ETX05462.1"/>
    </source>
</evidence>
<name>W4M754_9BACT</name>
<dbReference type="AlphaFoldDB" id="W4M754"/>
<reference evidence="3 4" key="1">
    <citation type="journal article" date="2014" name="Nature">
        <title>An environmental bacterial taxon with a large and distinct metabolic repertoire.</title>
        <authorList>
            <person name="Wilson M.C."/>
            <person name="Mori T."/>
            <person name="Ruckert C."/>
            <person name="Uria A.R."/>
            <person name="Helf M.J."/>
            <person name="Takada K."/>
            <person name="Gernert C."/>
            <person name="Steffens U.A."/>
            <person name="Heycke N."/>
            <person name="Schmitt S."/>
            <person name="Rinke C."/>
            <person name="Helfrich E.J."/>
            <person name="Brachmann A.O."/>
            <person name="Gurgui C."/>
            <person name="Wakimoto T."/>
            <person name="Kracht M."/>
            <person name="Crusemann M."/>
            <person name="Hentschel U."/>
            <person name="Abe I."/>
            <person name="Matsunaga S."/>
            <person name="Kalinowski J."/>
            <person name="Takeyama H."/>
            <person name="Piel J."/>
        </authorList>
    </citation>
    <scope>NUCLEOTIDE SEQUENCE [LARGE SCALE GENOMIC DNA]</scope>
    <source>
        <strain evidence="4">TSY2</strain>
    </source>
</reference>
<organism evidence="3 4">
    <name type="scientific">Candidatus Entotheonella gemina</name>
    <dbReference type="NCBI Taxonomy" id="1429439"/>
    <lineage>
        <taxon>Bacteria</taxon>
        <taxon>Pseudomonadati</taxon>
        <taxon>Nitrospinota/Tectimicrobiota group</taxon>
        <taxon>Candidatus Tectimicrobiota</taxon>
        <taxon>Candidatus Entotheonellia</taxon>
        <taxon>Candidatus Entotheonellales</taxon>
        <taxon>Candidatus Entotheonellaceae</taxon>
        <taxon>Candidatus Entotheonella</taxon>
    </lineage>
</organism>
<dbReference type="Gene3D" id="2.30.42.10">
    <property type="match status" value="1"/>
</dbReference>
<keyword evidence="4" id="KW-1185">Reference proteome</keyword>
<feature type="domain" description="PDZ" evidence="2">
    <location>
        <begin position="211"/>
        <end position="268"/>
    </location>
</feature>
<feature type="region of interest" description="Disordered" evidence="1">
    <location>
        <begin position="108"/>
        <end position="128"/>
    </location>
</feature>
<feature type="compositionally biased region" description="Acidic residues" evidence="1">
    <location>
        <begin position="108"/>
        <end position="117"/>
    </location>
</feature>
<dbReference type="Proteomes" id="UP000019140">
    <property type="component" value="Unassembled WGS sequence"/>
</dbReference>
<dbReference type="InterPro" id="IPR036034">
    <property type="entry name" value="PDZ_sf"/>
</dbReference>
<protein>
    <recommendedName>
        <fullName evidence="2">PDZ domain-containing protein</fullName>
    </recommendedName>
</protein>
<evidence type="ECO:0000259" key="2">
    <source>
        <dbReference type="PROSITE" id="PS50106"/>
    </source>
</evidence>
<dbReference type="PROSITE" id="PS50106">
    <property type="entry name" value="PDZ"/>
    <property type="match status" value="1"/>
</dbReference>